<dbReference type="RefSeq" id="XP_007373297.1">
    <property type="nucleotide sequence ID" value="XM_007373235.1"/>
</dbReference>
<dbReference type="CDD" id="cd07067">
    <property type="entry name" value="HP_PGM_like"/>
    <property type="match status" value="1"/>
</dbReference>
<gene>
    <name evidence="1" type="ORF">SPAPADRAFT_147659</name>
</gene>
<dbReference type="OrthoDB" id="496981at2759"/>
<dbReference type="GO" id="GO:0016791">
    <property type="term" value="F:phosphatase activity"/>
    <property type="evidence" value="ECO:0007669"/>
    <property type="project" value="TreeGrafter"/>
</dbReference>
<name>G3AIJ8_SPAPN</name>
<dbReference type="InParanoid" id="G3AIJ8"/>
<dbReference type="HOGENOM" id="CLU_039184_0_3_1"/>
<dbReference type="Gene3D" id="3.40.50.1240">
    <property type="entry name" value="Phosphoglycerate mutase-like"/>
    <property type="match status" value="1"/>
</dbReference>
<dbReference type="AlphaFoldDB" id="G3AIJ8"/>
<dbReference type="Pfam" id="PF00300">
    <property type="entry name" value="His_Phos_1"/>
    <property type="match status" value="1"/>
</dbReference>
<evidence type="ECO:0000313" key="2">
    <source>
        <dbReference type="Proteomes" id="UP000000709"/>
    </source>
</evidence>
<dbReference type="GeneID" id="18870762"/>
<dbReference type="InterPro" id="IPR013078">
    <property type="entry name" value="His_Pase_superF_clade-1"/>
</dbReference>
<dbReference type="EMBL" id="GL996500">
    <property type="protein sequence ID" value="EGW33713.1"/>
    <property type="molecule type" value="Genomic_DNA"/>
</dbReference>
<proteinExistence type="predicted"/>
<organism evidence="2">
    <name type="scientific">Spathaspora passalidarum (strain NRRL Y-27907 / 11-Y1)</name>
    <dbReference type="NCBI Taxonomy" id="619300"/>
    <lineage>
        <taxon>Eukaryota</taxon>
        <taxon>Fungi</taxon>
        <taxon>Dikarya</taxon>
        <taxon>Ascomycota</taxon>
        <taxon>Saccharomycotina</taxon>
        <taxon>Pichiomycetes</taxon>
        <taxon>Debaryomycetaceae</taxon>
        <taxon>Spathaspora</taxon>
    </lineage>
</organism>
<reference evidence="1 2" key="1">
    <citation type="journal article" date="2011" name="Proc. Natl. Acad. Sci. U.S.A.">
        <title>Comparative genomics of xylose-fermenting fungi for enhanced biofuel production.</title>
        <authorList>
            <person name="Wohlbach D.J."/>
            <person name="Kuo A."/>
            <person name="Sato T.K."/>
            <person name="Potts K.M."/>
            <person name="Salamov A.A."/>
            <person name="LaButti K.M."/>
            <person name="Sun H."/>
            <person name="Clum A."/>
            <person name="Pangilinan J.L."/>
            <person name="Lindquist E.A."/>
            <person name="Lucas S."/>
            <person name="Lapidus A."/>
            <person name="Jin M."/>
            <person name="Gunawan C."/>
            <person name="Balan V."/>
            <person name="Dale B.E."/>
            <person name="Jeffries T.W."/>
            <person name="Zinkel R."/>
            <person name="Barry K.W."/>
            <person name="Grigoriev I.V."/>
            <person name="Gasch A.P."/>
        </authorList>
    </citation>
    <scope>NUCLEOTIDE SEQUENCE [LARGE SCALE GENOMIC DNA]</scope>
    <source>
        <strain evidence="2">NRRL Y-27907 / 11-Y1</strain>
    </source>
</reference>
<dbReference type="Proteomes" id="UP000000709">
    <property type="component" value="Unassembled WGS sequence"/>
</dbReference>
<protein>
    <submittedName>
        <fullName evidence="1">Phosphomutase-like protein</fullName>
    </submittedName>
</protein>
<sequence length="289" mass="33840">MVTAQVVFKLPRPLPEFNTTTDYFIQSDPKQPRQHPITNFGLKDQWTWDSLIEQIKLLPSHKLFLLQRHGEGYHNIAPANYSKHEWNCYWQLRSGNGEVEWEDARLTPTGQAQITSLQKQITNTENFPRPHAFYVSPLRRTLETWELTWYDQGEVATIKELARETYGIGTESKRHSKTYIETHYPGFAFELGFTESDELWNPDFHESEQHRNYRAAKLLQEIFNENQENNVISLVAHSGLIKSILQVIGHRKWPMYTGELIPVVIAMTYDSKTYSLDDPWRSLKDVCKV</sequence>
<dbReference type="InterPro" id="IPR029033">
    <property type="entry name" value="His_PPase_superfam"/>
</dbReference>
<dbReference type="PANTHER" id="PTHR48100:SF1">
    <property type="entry name" value="HISTIDINE PHOSPHATASE FAMILY PROTEIN-RELATED"/>
    <property type="match status" value="1"/>
</dbReference>
<dbReference type="GO" id="GO:0005737">
    <property type="term" value="C:cytoplasm"/>
    <property type="evidence" value="ECO:0007669"/>
    <property type="project" value="TreeGrafter"/>
</dbReference>
<keyword evidence="2" id="KW-1185">Reference proteome</keyword>
<dbReference type="KEGG" id="spaa:SPAPADRAFT_147659"/>
<dbReference type="STRING" id="619300.G3AIJ8"/>
<dbReference type="InterPro" id="IPR050275">
    <property type="entry name" value="PGM_Phosphatase"/>
</dbReference>
<dbReference type="SUPFAM" id="SSF53254">
    <property type="entry name" value="Phosphoglycerate mutase-like"/>
    <property type="match status" value="1"/>
</dbReference>
<dbReference type="eggNOG" id="KOG4754">
    <property type="taxonomic scope" value="Eukaryota"/>
</dbReference>
<dbReference type="OMA" id="TCDHRRS"/>
<accession>G3AIJ8</accession>
<dbReference type="SMART" id="SM00855">
    <property type="entry name" value="PGAM"/>
    <property type="match status" value="1"/>
</dbReference>
<dbReference type="PANTHER" id="PTHR48100">
    <property type="entry name" value="BROAD-SPECIFICITY PHOSPHATASE YOR283W-RELATED"/>
    <property type="match status" value="1"/>
</dbReference>
<evidence type="ECO:0000313" key="1">
    <source>
        <dbReference type="EMBL" id="EGW33713.1"/>
    </source>
</evidence>